<gene>
    <name evidence="13" type="primary">LOC117649692</name>
</gene>
<sequence length="185" mass="20638">MVLTSLFLVMLSARPLLGWQTCATDEFRCDTGRCIPRKFVCDAWLHCKDGSDEANCTPSSCAPGAFWCDNGCRAKEERCNGRKWCSDGVDEKDCPPRSSNQTYNCPGADVRYYKPSVVCDVDCNCDDCGDEANCTKKELCSRASGAFFCDGQCRHRDRWCDRVADCSDGFDERNCPYNTNTGKST</sequence>
<dbReference type="GO" id="GO:0043235">
    <property type="term" value="C:receptor complex"/>
    <property type="evidence" value="ECO:0007669"/>
    <property type="project" value="TreeGrafter"/>
</dbReference>
<keyword evidence="5" id="KW-1133">Transmembrane helix</keyword>
<dbReference type="Pfam" id="PF00057">
    <property type="entry name" value="Ldl_recept_a"/>
    <property type="match status" value="1"/>
</dbReference>
<dbReference type="PROSITE" id="PS50068">
    <property type="entry name" value="LDLRA_2"/>
    <property type="match status" value="3"/>
</dbReference>
<comment type="caution">
    <text evidence="10">Lacks conserved residue(s) required for the propagation of feature annotation.</text>
</comment>
<dbReference type="GO" id="GO:0016324">
    <property type="term" value="C:apical plasma membrane"/>
    <property type="evidence" value="ECO:0007669"/>
    <property type="project" value="TreeGrafter"/>
</dbReference>
<proteinExistence type="predicted"/>
<dbReference type="GO" id="GO:0042562">
    <property type="term" value="F:hormone binding"/>
    <property type="evidence" value="ECO:0007669"/>
    <property type="project" value="TreeGrafter"/>
</dbReference>
<evidence type="ECO:0000256" key="8">
    <source>
        <dbReference type="ARBA" id="ARBA00023170"/>
    </source>
</evidence>
<evidence type="ECO:0000256" key="2">
    <source>
        <dbReference type="ARBA" id="ARBA00022692"/>
    </source>
</evidence>
<evidence type="ECO:0000256" key="9">
    <source>
        <dbReference type="ARBA" id="ARBA00023180"/>
    </source>
</evidence>
<dbReference type="Gene3D" id="4.10.1220.10">
    <property type="entry name" value="EGF-type module"/>
    <property type="match status" value="1"/>
</dbReference>
<dbReference type="InterPro" id="IPR036055">
    <property type="entry name" value="LDL_receptor-like_sf"/>
</dbReference>
<dbReference type="SMART" id="SM00192">
    <property type="entry name" value="LDLa"/>
    <property type="match status" value="4"/>
</dbReference>
<dbReference type="PANTHER" id="PTHR22722:SF14">
    <property type="entry name" value="MEGALIN, ISOFORM A"/>
    <property type="match status" value="1"/>
</dbReference>
<dbReference type="PANTHER" id="PTHR22722">
    <property type="entry name" value="LOW-DENSITY LIPOPROTEIN RECEPTOR-RELATED PROTEIN 2-RELATED"/>
    <property type="match status" value="1"/>
</dbReference>
<feature type="disulfide bond" evidence="10">
    <location>
        <begin position="29"/>
        <end position="47"/>
    </location>
</feature>
<dbReference type="InterPro" id="IPR023415">
    <property type="entry name" value="LDLR_class-A_CS"/>
</dbReference>
<evidence type="ECO:0000313" key="13">
    <source>
        <dbReference type="RefSeq" id="XP_034248553.1"/>
    </source>
</evidence>
<feature type="disulfide bond" evidence="10">
    <location>
        <begin position="79"/>
        <end position="94"/>
    </location>
</feature>
<evidence type="ECO:0000256" key="10">
    <source>
        <dbReference type="PROSITE-ProRule" id="PRU00124"/>
    </source>
</evidence>
<evidence type="ECO:0000256" key="7">
    <source>
        <dbReference type="ARBA" id="ARBA00023157"/>
    </source>
</evidence>
<evidence type="ECO:0000256" key="11">
    <source>
        <dbReference type="SAM" id="SignalP"/>
    </source>
</evidence>
<dbReference type="InParanoid" id="A0A6P8ZTF0"/>
<protein>
    <submittedName>
        <fullName evidence="13">Low-density lipoprotein receptor-like</fullName>
    </submittedName>
</protein>
<keyword evidence="2" id="KW-0812">Transmembrane</keyword>
<keyword evidence="6" id="KW-0472">Membrane</keyword>
<evidence type="ECO:0000256" key="4">
    <source>
        <dbReference type="ARBA" id="ARBA00022737"/>
    </source>
</evidence>
<dbReference type="SUPFAM" id="SSF57424">
    <property type="entry name" value="LDL receptor-like module"/>
    <property type="match status" value="3"/>
</dbReference>
<dbReference type="KEGG" id="tpal:117649692"/>
<dbReference type="CDD" id="cd00112">
    <property type="entry name" value="LDLa"/>
    <property type="match status" value="2"/>
</dbReference>
<feature type="disulfide bond" evidence="10">
    <location>
        <begin position="41"/>
        <end position="56"/>
    </location>
</feature>
<feature type="chain" id="PRO_5028012294" evidence="11">
    <location>
        <begin position="19"/>
        <end position="185"/>
    </location>
</feature>
<keyword evidence="4" id="KW-0677">Repeat</keyword>
<evidence type="ECO:0000256" key="1">
    <source>
        <dbReference type="ARBA" id="ARBA00004167"/>
    </source>
</evidence>
<comment type="subcellular location">
    <subcellularLocation>
        <location evidence="1">Membrane</location>
        <topology evidence="1">Single-pass membrane protein</topology>
    </subcellularLocation>
</comment>
<evidence type="ECO:0000256" key="3">
    <source>
        <dbReference type="ARBA" id="ARBA00022729"/>
    </source>
</evidence>
<evidence type="ECO:0000256" key="6">
    <source>
        <dbReference type="ARBA" id="ARBA00023136"/>
    </source>
</evidence>
<feature type="disulfide bond" evidence="10">
    <location>
        <begin position="160"/>
        <end position="175"/>
    </location>
</feature>
<organism evidence="13">
    <name type="scientific">Thrips palmi</name>
    <name type="common">Melon thrips</name>
    <dbReference type="NCBI Taxonomy" id="161013"/>
    <lineage>
        <taxon>Eukaryota</taxon>
        <taxon>Metazoa</taxon>
        <taxon>Ecdysozoa</taxon>
        <taxon>Arthropoda</taxon>
        <taxon>Hexapoda</taxon>
        <taxon>Insecta</taxon>
        <taxon>Pterygota</taxon>
        <taxon>Neoptera</taxon>
        <taxon>Paraneoptera</taxon>
        <taxon>Thysanoptera</taxon>
        <taxon>Terebrantia</taxon>
        <taxon>Thripoidea</taxon>
        <taxon>Thripidae</taxon>
        <taxon>Thrips</taxon>
    </lineage>
</organism>
<evidence type="ECO:0000313" key="12">
    <source>
        <dbReference type="Proteomes" id="UP000515158"/>
    </source>
</evidence>
<evidence type="ECO:0000256" key="5">
    <source>
        <dbReference type="ARBA" id="ARBA00022989"/>
    </source>
</evidence>
<name>A0A6P8ZTF0_THRPL</name>
<dbReference type="Gene3D" id="4.10.400.10">
    <property type="entry name" value="Low-density Lipoprotein Receptor"/>
    <property type="match status" value="2"/>
</dbReference>
<dbReference type="PROSITE" id="PS01209">
    <property type="entry name" value="LDLRA_1"/>
    <property type="match status" value="1"/>
</dbReference>
<dbReference type="PRINTS" id="PR00261">
    <property type="entry name" value="LDLRECEPTOR"/>
</dbReference>
<keyword evidence="8" id="KW-0675">Receptor</keyword>
<accession>A0A6P8ZTF0</accession>
<dbReference type="OrthoDB" id="9990982at2759"/>
<dbReference type="FunFam" id="4.10.400.10:FF:000034">
    <property type="entry name" value="Low-density lipoprotein receptor-related protein 2"/>
    <property type="match status" value="1"/>
</dbReference>
<dbReference type="Proteomes" id="UP000515158">
    <property type="component" value="Unplaced"/>
</dbReference>
<reference evidence="13" key="1">
    <citation type="submission" date="2025-08" db="UniProtKB">
        <authorList>
            <consortium name="RefSeq"/>
        </authorList>
    </citation>
    <scope>IDENTIFICATION</scope>
    <source>
        <tissue evidence="13">Total insect</tissue>
    </source>
</reference>
<feature type="disulfide bond" evidence="10">
    <location>
        <begin position="22"/>
        <end position="34"/>
    </location>
</feature>
<dbReference type="GO" id="GO:0006898">
    <property type="term" value="P:receptor-mediated endocytosis"/>
    <property type="evidence" value="ECO:0007669"/>
    <property type="project" value="TreeGrafter"/>
</dbReference>
<dbReference type="AlphaFoldDB" id="A0A6P8ZTF0"/>
<dbReference type="RefSeq" id="XP_034248553.1">
    <property type="nucleotide sequence ID" value="XM_034392662.1"/>
</dbReference>
<keyword evidence="3 11" id="KW-0732">Signal</keyword>
<keyword evidence="7 10" id="KW-1015">Disulfide bond</keyword>
<keyword evidence="9" id="KW-0325">Glycoprotein</keyword>
<dbReference type="GeneID" id="117649692"/>
<keyword evidence="12" id="KW-1185">Reference proteome</keyword>
<dbReference type="InterPro" id="IPR002172">
    <property type="entry name" value="LDrepeatLR_classA_rpt"/>
</dbReference>
<dbReference type="InterPro" id="IPR051221">
    <property type="entry name" value="LDLR-related"/>
</dbReference>
<feature type="signal peptide" evidence="11">
    <location>
        <begin position="1"/>
        <end position="18"/>
    </location>
</feature>